<comment type="caution">
    <text evidence="1">The sequence shown here is derived from an EMBL/GenBank/DDBJ whole genome shotgun (WGS) entry which is preliminary data.</text>
</comment>
<reference evidence="2" key="1">
    <citation type="journal article" date="2019" name="Int. J. Syst. Evol. Microbiol.">
        <title>The Global Catalogue of Microorganisms (GCM) 10K type strain sequencing project: providing services to taxonomists for standard genome sequencing and annotation.</title>
        <authorList>
            <consortium name="The Broad Institute Genomics Platform"/>
            <consortium name="The Broad Institute Genome Sequencing Center for Infectious Disease"/>
            <person name="Wu L."/>
            <person name="Ma J."/>
        </authorList>
    </citation>
    <scope>NUCLEOTIDE SEQUENCE [LARGE SCALE GENOMIC DNA]</scope>
    <source>
        <strain evidence="2">JCM 17388</strain>
    </source>
</reference>
<proteinExistence type="predicted"/>
<protein>
    <submittedName>
        <fullName evidence="1">Uncharacterized protein</fullName>
    </submittedName>
</protein>
<accession>A0ABP8BEK2</accession>
<sequence length="65" mass="6580">MLALEVGERVVPAAHAGQGAGAFGRQDAPQPPAYLSVVFYTVAAADVQSEAGPMPGLRASKALSE</sequence>
<evidence type="ECO:0000313" key="1">
    <source>
        <dbReference type="EMBL" id="GAA4205050.1"/>
    </source>
</evidence>
<evidence type="ECO:0000313" key="2">
    <source>
        <dbReference type="Proteomes" id="UP001501251"/>
    </source>
</evidence>
<dbReference type="Proteomes" id="UP001501251">
    <property type="component" value="Unassembled WGS sequence"/>
</dbReference>
<name>A0ABP8BEK2_9ACTN</name>
<dbReference type="EMBL" id="BAABAQ010000014">
    <property type="protein sequence ID" value="GAA4205050.1"/>
    <property type="molecule type" value="Genomic_DNA"/>
</dbReference>
<gene>
    <name evidence="1" type="ORF">GCM10022252_64990</name>
</gene>
<keyword evidence="2" id="KW-1185">Reference proteome</keyword>
<organism evidence="1 2">
    <name type="scientific">Streptosporangium oxazolinicum</name>
    <dbReference type="NCBI Taxonomy" id="909287"/>
    <lineage>
        <taxon>Bacteria</taxon>
        <taxon>Bacillati</taxon>
        <taxon>Actinomycetota</taxon>
        <taxon>Actinomycetes</taxon>
        <taxon>Streptosporangiales</taxon>
        <taxon>Streptosporangiaceae</taxon>
        <taxon>Streptosporangium</taxon>
    </lineage>
</organism>